<organism evidence="3 4">
    <name type="scientific">Thioclava kandeliae</name>
    <dbReference type="NCBI Taxonomy" id="3070818"/>
    <lineage>
        <taxon>Bacteria</taxon>
        <taxon>Pseudomonadati</taxon>
        <taxon>Pseudomonadota</taxon>
        <taxon>Alphaproteobacteria</taxon>
        <taxon>Rhodobacterales</taxon>
        <taxon>Paracoccaceae</taxon>
        <taxon>Thioclava</taxon>
    </lineage>
</organism>
<protein>
    <submittedName>
        <fullName evidence="3">Metallophosphoesterase family protein</fullName>
    </submittedName>
</protein>
<dbReference type="InterPro" id="IPR050126">
    <property type="entry name" value="Ap4A_hydrolase"/>
</dbReference>
<dbReference type="SUPFAM" id="SSF56300">
    <property type="entry name" value="Metallo-dependent phosphatases"/>
    <property type="match status" value="1"/>
</dbReference>
<comment type="caution">
    <text evidence="3">The sequence shown here is derived from an EMBL/GenBank/DDBJ whole genome shotgun (WGS) entry which is preliminary data.</text>
</comment>
<gene>
    <name evidence="3" type="ORF">VSX56_00910</name>
</gene>
<name>A0ABV1SBN7_9RHOB</name>
<evidence type="ECO:0000256" key="1">
    <source>
        <dbReference type="ARBA" id="ARBA00008950"/>
    </source>
</evidence>
<feature type="domain" description="Calcineurin-like phosphoesterase" evidence="2">
    <location>
        <begin position="4"/>
        <end position="181"/>
    </location>
</feature>
<evidence type="ECO:0000313" key="4">
    <source>
        <dbReference type="Proteomes" id="UP001438953"/>
    </source>
</evidence>
<reference evidence="3 4" key="1">
    <citation type="submission" date="2024-06" db="EMBL/GenBank/DDBJ databases">
        <title>Thioclava kandeliae sp. nov. from a rhizosphere soil sample of Kandelia candel in a mangrove.</title>
        <authorList>
            <person name="Mu T."/>
        </authorList>
    </citation>
    <scope>NUCLEOTIDE SEQUENCE [LARGE SCALE GENOMIC DNA]</scope>
    <source>
        <strain evidence="3 4">CPCC 100088</strain>
    </source>
</reference>
<dbReference type="Gene3D" id="3.60.21.10">
    <property type="match status" value="1"/>
</dbReference>
<evidence type="ECO:0000313" key="3">
    <source>
        <dbReference type="EMBL" id="MER5170320.1"/>
    </source>
</evidence>
<dbReference type="CDD" id="cd00838">
    <property type="entry name" value="MPP_superfamily"/>
    <property type="match status" value="1"/>
</dbReference>
<dbReference type="InterPro" id="IPR011152">
    <property type="entry name" value="Pesterase_MJ0912"/>
</dbReference>
<dbReference type="Pfam" id="PF12850">
    <property type="entry name" value="Metallophos_2"/>
    <property type="match status" value="1"/>
</dbReference>
<dbReference type="InterPro" id="IPR029052">
    <property type="entry name" value="Metallo-depent_PP-like"/>
</dbReference>
<dbReference type="Proteomes" id="UP001438953">
    <property type="component" value="Unassembled WGS sequence"/>
</dbReference>
<dbReference type="RefSeq" id="WP_350934176.1">
    <property type="nucleotide sequence ID" value="NZ_JAYWLC010000001.1"/>
</dbReference>
<comment type="similarity">
    <text evidence="1">Belongs to the metallophosphoesterase superfamily. YfcE family.</text>
</comment>
<accession>A0ABV1SBN7</accession>
<dbReference type="PANTHER" id="PTHR42850">
    <property type="entry name" value="METALLOPHOSPHOESTERASE"/>
    <property type="match status" value="1"/>
</dbReference>
<dbReference type="InterPro" id="IPR024654">
    <property type="entry name" value="Calcineurin-like_PHP_lpxH"/>
</dbReference>
<keyword evidence="4" id="KW-1185">Reference proteome</keyword>
<sequence>MRRFAVIADIHGNSDALGAVLADIDSQGIGQIINLGDHFSGPLDAAGTAARLRSREMLSICGNHDRYLITREPAAMGRSDRVAYDQLSFADLDWLRALPKVLELEGGIFACHGVPRSDESYWLERVGPDGVPRTASLSEIEAEAEGVDAGLILCAHTHIPRLVRLPDGRIILNPGSVGCPAYDDDEPVPHKMQTGSPHASYAVVERRAAGWQAAFRYVAYDNAAMVARAEAEGRAEWARALTTGWLE</sequence>
<evidence type="ECO:0000259" key="2">
    <source>
        <dbReference type="Pfam" id="PF12850"/>
    </source>
</evidence>
<dbReference type="PANTHER" id="PTHR42850:SF2">
    <property type="entry name" value="BLL5683 PROTEIN"/>
    <property type="match status" value="1"/>
</dbReference>
<proteinExistence type="inferred from homology"/>
<dbReference type="EMBL" id="JAYWLC010000001">
    <property type="protein sequence ID" value="MER5170320.1"/>
    <property type="molecule type" value="Genomic_DNA"/>
</dbReference>
<dbReference type="PIRSF" id="PIRSF000883">
    <property type="entry name" value="Pesterase_MJ0912"/>
    <property type="match status" value="1"/>
</dbReference>